<organism evidence="4 5">
    <name type="scientific">Neogobius melanostomus</name>
    <name type="common">round goby</name>
    <dbReference type="NCBI Taxonomy" id="47308"/>
    <lineage>
        <taxon>Eukaryota</taxon>
        <taxon>Metazoa</taxon>
        <taxon>Chordata</taxon>
        <taxon>Craniata</taxon>
        <taxon>Vertebrata</taxon>
        <taxon>Euteleostomi</taxon>
        <taxon>Actinopterygii</taxon>
        <taxon>Neopterygii</taxon>
        <taxon>Teleostei</taxon>
        <taxon>Neoteleostei</taxon>
        <taxon>Acanthomorphata</taxon>
        <taxon>Gobiaria</taxon>
        <taxon>Gobiiformes</taxon>
        <taxon>Gobioidei</taxon>
        <taxon>Gobiidae</taxon>
        <taxon>Benthophilinae</taxon>
        <taxon>Neogobiini</taxon>
        <taxon>Neogobius</taxon>
    </lineage>
</organism>
<evidence type="ECO:0000256" key="1">
    <source>
        <dbReference type="ARBA" id="ARBA00010090"/>
    </source>
</evidence>
<dbReference type="PANTHER" id="PTHR14096">
    <property type="entry name" value="APOLIPOPROTEIN L"/>
    <property type="match status" value="1"/>
</dbReference>
<name>A0A8C6UNJ3_9GOBI</name>
<dbReference type="GO" id="GO:0006869">
    <property type="term" value="P:lipid transport"/>
    <property type="evidence" value="ECO:0007669"/>
    <property type="project" value="InterPro"/>
</dbReference>
<dbReference type="GO" id="GO:0042157">
    <property type="term" value="P:lipoprotein metabolic process"/>
    <property type="evidence" value="ECO:0007669"/>
    <property type="project" value="InterPro"/>
</dbReference>
<reference evidence="4" key="1">
    <citation type="submission" date="2025-08" db="UniProtKB">
        <authorList>
            <consortium name="Ensembl"/>
        </authorList>
    </citation>
    <scope>IDENTIFICATION</scope>
</reference>
<feature type="transmembrane region" description="Helical" evidence="3">
    <location>
        <begin position="75"/>
        <end position="97"/>
    </location>
</feature>
<reference evidence="4" key="2">
    <citation type="submission" date="2025-09" db="UniProtKB">
        <authorList>
            <consortium name="Ensembl"/>
        </authorList>
    </citation>
    <scope>IDENTIFICATION</scope>
</reference>
<evidence type="ECO:0000313" key="4">
    <source>
        <dbReference type="Ensembl" id="ENSNMLP00000039552.1"/>
    </source>
</evidence>
<dbReference type="InterPro" id="IPR008405">
    <property type="entry name" value="ApoL"/>
</dbReference>
<dbReference type="AlphaFoldDB" id="A0A8C6UNJ3"/>
<dbReference type="Pfam" id="PF05461">
    <property type="entry name" value="ApoL"/>
    <property type="match status" value="2"/>
</dbReference>
<keyword evidence="3" id="KW-1133">Transmembrane helix</keyword>
<feature type="compositionally biased region" description="Basic and acidic residues" evidence="2">
    <location>
        <begin position="315"/>
        <end position="324"/>
    </location>
</feature>
<dbReference type="GO" id="GO:0016020">
    <property type="term" value="C:membrane"/>
    <property type="evidence" value="ECO:0007669"/>
    <property type="project" value="TreeGrafter"/>
</dbReference>
<comment type="similarity">
    <text evidence="1">Belongs to the apolipoprotein L family.</text>
</comment>
<evidence type="ECO:0000313" key="5">
    <source>
        <dbReference type="Proteomes" id="UP000694523"/>
    </source>
</evidence>
<proteinExistence type="inferred from homology"/>
<accession>A0A8C6UNJ3</accession>
<keyword evidence="3" id="KW-0472">Membrane</keyword>
<dbReference type="Proteomes" id="UP000694523">
    <property type="component" value="Unplaced"/>
</dbReference>
<keyword evidence="3" id="KW-0812">Transmembrane</keyword>
<dbReference type="Ensembl" id="ENSNMLT00000044007.1">
    <property type="protein sequence ID" value="ENSNMLP00000039552.1"/>
    <property type="gene ID" value="ENSNMLG00000024355.1"/>
</dbReference>
<protein>
    <submittedName>
        <fullName evidence="4">Uncharacterized protein</fullName>
    </submittedName>
</protein>
<evidence type="ECO:0000256" key="2">
    <source>
        <dbReference type="SAM" id="MobiDB-lite"/>
    </source>
</evidence>
<dbReference type="PANTHER" id="PTHR14096:SF57">
    <property type="entry name" value="APOLIPOPROTEIN L4"/>
    <property type="match status" value="1"/>
</dbReference>
<evidence type="ECO:0000256" key="3">
    <source>
        <dbReference type="SAM" id="Phobius"/>
    </source>
</evidence>
<sequence>SPLSLHRSSTDIVCKCSFRQDEAFRMVFLFQEEYCSSFMEPFSESEPRMQQFLSELEGSAVQLDRMNMGARISSVAGSSVAAVGGVLSIIGLALIPVTAGVSLALTMTGVGLGITSGVNTVNGSPPGGELDLLAGKEAGHTWQAQTCCEGNVGRGIDAIVDAAKLLRSEEVLACAGKVVAEEGQALPRVARGPLALARGARVGFIALNALFLGMDVFFIVNDSMNLARGSETEVSKFIRARSALWRSQMDSWKKIYELLEKGQVSFQKKQDILKTKYYPDIKITRKKEIIWDKETLTETENKEGPTVEVTNQPPQKEEQGCVLQ</sequence>
<dbReference type="GO" id="GO:0008289">
    <property type="term" value="F:lipid binding"/>
    <property type="evidence" value="ECO:0007669"/>
    <property type="project" value="InterPro"/>
</dbReference>
<feature type="region of interest" description="Disordered" evidence="2">
    <location>
        <begin position="300"/>
        <end position="324"/>
    </location>
</feature>
<keyword evidence="5" id="KW-1185">Reference proteome</keyword>
<dbReference type="GO" id="GO:0005576">
    <property type="term" value="C:extracellular region"/>
    <property type="evidence" value="ECO:0007669"/>
    <property type="project" value="InterPro"/>
</dbReference>